<keyword evidence="4" id="KW-1185">Reference proteome</keyword>
<accession>F0JDK4</accession>
<organism evidence="3 4">
    <name type="scientific">Pseudodesulfovibrio mercurii</name>
    <dbReference type="NCBI Taxonomy" id="641491"/>
    <lineage>
        <taxon>Bacteria</taxon>
        <taxon>Pseudomonadati</taxon>
        <taxon>Thermodesulfobacteriota</taxon>
        <taxon>Desulfovibrionia</taxon>
        <taxon>Desulfovibrionales</taxon>
        <taxon>Desulfovibrionaceae</taxon>
    </lineage>
</organism>
<protein>
    <submittedName>
        <fullName evidence="3">Uncharacterized protein</fullName>
    </submittedName>
</protein>
<keyword evidence="2" id="KW-0732">Signal</keyword>
<feature type="region of interest" description="Disordered" evidence="1">
    <location>
        <begin position="40"/>
        <end position="118"/>
    </location>
</feature>
<feature type="signal peptide" evidence="2">
    <location>
        <begin position="1"/>
        <end position="22"/>
    </location>
</feature>
<evidence type="ECO:0000313" key="3">
    <source>
        <dbReference type="EMBL" id="EGB13373.1"/>
    </source>
</evidence>
<feature type="chain" id="PRO_5003253553" evidence="2">
    <location>
        <begin position="23"/>
        <end position="151"/>
    </location>
</feature>
<dbReference type="KEGG" id="ddn:DND132_0155"/>
<sequence length="151" mass="17005" precursor="true">MRRFIILTLTLCMLGFTASAWAGPGNNGRDNHGQAVRQFNQQSRQGNQSFHNQGNQSYHNQGNQGVRQSAPGMSGQRFMQPGHNVRHQQANSPRHHQEHRFQGRHFQGQRPREVRREVHTGHRNVTTSSVQGSYLSIGGGQMLSLQILATD</sequence>
<reference evidence="3 4" key="1">
    <citation type="journal article" date="2011" name="J. Bacteriol.">
        <title>Genome sequence of the mercury-methylating strain Desulfovibrio desulfuricans ND132.</title>
        <authorList>
            <person name="Brown S.D."/>
            <person name="Gilmour C.C."/>
            <person name="Kucken A.M."/>
            <person name="Wall J.D."/>
            <person name="Elias D.A."/>
            <person name="Brandt C.C."/>
            <person name="Podar M."/>
            <person name="Chertkov O."/>
            <person name="Held B."/>
            <person name="Bruce D.C."/>
            <person name="Detter J.C."/>
            <person name="Tapia R."/>
            <person name="Han C.S."/>
            <person name="Goodwin L.A."/>
            <person name="Cheng J.F."/>
            <person name="Pitluck S."/>
            <person name="Woyke T."/>
            <person name="Mikhailova N."/>
            <person name="Ivanova N.N."/>
            <person name="Han J."/>
            <person name="Lucas S."/>
            <person name="Lapidus A.L."/>
            <person name="Land M.L."/>
            <person name="Hauser L.J."/>
            <person name="Palumbo A.V."/>
        </authorList>
    </citation>
    <scope>NUCLEOTIDE SEQUENCE [LARGE SCALE GENOMIC DNA]</scope>
    <source>
        <strain evidence="3 4">ND132</strain>
    </source>
</reference>
<name>F0JDK4_9BACT</name>
<dbReference type="HOGENOM" id="CLU_1728418_0_0_7"/>
<gene>
    <name evidence="3" type="ORF">DND132_0155</name>
</gene>
<feature type="compositionally biased region" description="Polar residues" evidence="1">
    <location>
        <begin position="40"/>
        <end position="67"/>
    </location>
</feature>
<evidence type="ECO:0000313" key="4">
    <source>
        <dbReference type="Proteomes" id="UP000007845"/>
    </source>
</evidence>
<evidence type="ECO:0000256" key="1">
    <source>
        <dbReference type="SAM" id="MobiDB-lite"/>
    </source>
</evidence>
<evidence type="ECO:0000256" key="2">
    <source>
        <dbReference type="SAM" id="SignalP"/>
    </source>
</evidence>
<dbReference type="Proteomes" id="UP000007845">
    <property type="component" value="Chromosome"/>
</dbReference>
<dbReference type="RefSeq" id="WP_014320801.1">
    <property type="nucleotide sequence ID" value="NC_016803.1"/>
</dbReference>
<dbReference type="EMBL" id="CP003220">
    <property type="protein sequence ID" value="EGB13373.1"/>
    <property type="molecule type" value="Genomic_DNA"/>
</dbReference>
<dbReference type="AlphaFoldDB" id="F0JDK4"/>
<proteinExistence type="predicted"/>